<dbReference type="GO" id="GO:0055070">
    <property type="term" value="P:copper ion homeostasis"/>
    <property type="evidence" value="ECO:0007669"/>
    <property type="project" value="TreeGrafter"/>
</dbReference>
<dbReference type="Pfam" id="PF00702">
    <property type="entry name" value="Hydrolase"/>
    <property type="match status" value="1"/>
</dbReference>
<accession>G8TUD1</accession>
<gene>
    <name evidence="2" type="ordered locus">Sulac_3455</name>
</gene>
<dbReference type="GO" id="GO:0043682">
    <property type="term" value="F:P-type divalent copper transporter activity"/>
    <property type="evidence" value="ECO:0007669"/>
    <property type="project" value="TreeGrafter"/>
</dbReference>
<dbReference type="AlphaFoldDB" id="G8TUD1"/>
<dbReference type="KEGG" id="sap:Sulac_3455"/>
<dbReference type="HOGENOM" id="CLU_142246_0_0_9"/>
<dbReference type="PANTHER" id="PTHR43520:SF8">
    <property type="entry name" value="P-TYPE CU(+) TRANSPORTER"/>
    <property type="match status" value="1"/>
</dbReference>
<keyword evidence="1" id="KW-1278">Translocase</keyword>
<reference evidence="3" key="1">
    <citation type="submission" date="2011-12" db="EMBL/GenBank/DDBJ databases">
        <title>The complete genome of chromosome of Sulfobacillus acidophilus DSM 10332.</title>
        <authorList>
            <person name="Lucas S."/>
            <person name="Han J."/>
            <person name="Lapidus A."/>
            <person name="Bruce D."/>
            <person name="Goodwin L."/>
            <person name="Pitluck S."/>
            <person name="Peters L."/>
            <person name="Kyrpides N."/>
            <person name="Mavromatis K."/>
            <person name="Ivanova N."/>
            <person name="Mikhailova N."/>
            <person name="Chertkov O."/>
            <person name="Saunders E."/>
            <person name="Detter J.C."/>
            <person name="Tapia R."/>
            <person name="Han C."/>
            <person name="Land M."/>
            <person name="Hauser L."/>
            <person name="Markowitz V."/>
            <person name="Cheng J.-F."/>
            <person name="Hugenholtz P."/>
            <person name="Woyke T."/>
            <person name="Wu D."/>
            <person name="Pukall R."/>
            <person name="Gehrich-Schroeter G."/>
            <person name="Schneider S."/>
            <person name="Klenk H.-P."/>
            <person name="Eisen J.A."/>
        </authorList>
    </citation>
    <scope>NUCLEOTIDE SEQUENCE [LARGE SCALE GENOMIC DNA]</scope>
    <source>
        <strain evidence="3">ATCC 700253 / DSM 10332 / NAL</strain>
    </source>
</reference>
<dbReference type="GO" id="GO:0005507">
    <property type="term" value="F:copper ion binding"/>
    <property type="evidence" value="ECO:0007669"/>
    <property type="project" value="TreeGrafter"/>
</dbReference>
<name>G8TUD1_SULAD</name>
<keyword evidence="3" id="KW-1185">Reference proteome</keyword>
<reference evidence="2 3" key="2">
    <citation type="journal article" date="2012" name="Stand. Genomic Sci.">
        <title>Complete genome sequence of the moderately thermophilic mineral-sulfide-oxidizing firmicute Sulfobacillus acidophilus type strain (NAL(T)).</title>
        <authorList>
            <person name="Anderson I."/>
            <person name="Chertkov O."/>
            <person name="Chen A."/>
            <person name="Saunders E."/>
            <person name="Lapidus A."/>
            <person name="Nolan M."/>
            <person name="Lucas S."/>
            <person name="Hammon N."/>
            <person name="Deshpande S."/>
            <person name="Cheng J.F."/>
            <person name="Han C."/>
            <person name="Tapia R."/>
            <person name="Goodwin L.A."/>
            <person name="Pitluck S."/>
            <person name="Liolios K."/>
            <person name="Pagani I."/>
            <person name="Ivanova N."/>
            <person name="Mikhailova N."/>
            <person name="Pati A."/>
            <person name="Palaniappan K."/>
            <person name="Land M."/>
            <person name="Pan C."/>
            <person name="Rohde M."/>
            <person name="Pukall R."/>
            <person name="Goker M."/>
            <person name="Detter J.C."/>
            <person name="Woyke T."/>
            <person name="Bristow J."/>
            <person name="Eisen J.A."/>
            <person name="Markowitz V."/>
            <person name="Hugenholtz P."/>
            <person name="Kyrpides N.C."/>
            <person name="Klenk H.P."/>
            <person name="Mavromatis K."/>
        </authorList>
    </citation>
    <scope>NUCLEOTIDE SEQUENCE [LARGE SCALE GENOMIC DNA]</scope>
    <source>
        <strain evidence="3">ATCC 700253 / DSM 10332 / NAL</strain>
    </source>
</reference>
<dbReference type="EMBL" id="CP003179">
    <property type="protein sequence ID" value="AEW06893.1"/>
    <property type="molecule type" value="Genomic_DNA"/>
</dbReference>
<sequence length="185" mass="19732">MHFATEEGNSCVGRRVASRERLCYTLHSNKGVVGLVIEIPGRDPIQIQHVVFDLNGTLSYDGTVLPDVPALIRELRQHVQCWLLTGDTYGTGARIAEELGLTLYTIQTGEDKAAMVSRLEGGVAALGNGMNDVLMLRQAQLGIAVIGPEGAAARAVQAADIVVPSIQAGLGLLLNPRRIVATLRP</sequence>
<keyword evidence="2" id="KW-0378">Hydrolase</keyword>
<evidence type="ECO:0000313" key="2">
    <source>
        <dbReference type="EMBL" id="AEW06893.1"/>
    </source>
</evidence>
<organism evidence="2 3">
    <name type="scientific">Sulfobacillus acidophilus (strain ATCC 700253 / DSM 10332 / NAL)</name>
    <dbReference type="NCBI Taxonomy" id="679936"/>
    <lineage>
        <taxon>Bacteria</taxon>
        <taxon>Bacillati</taxon>
        <taxon>Bacillota</taxon>
        <taxon>Clostridia</taxon>
        <taxon>Eubacteriales</taxon>
        <taxon>Clostridiales Family XVII. Incertae Sedis</taxon>
        <taxon>Sulfobacillus</taxon>
    </lineage>
</organism>
<dbReference type="SUPFAM" id="SSF56784">
    <property type="entry name" value="HAD-like"/>
    <property type="match status" value="1"/>
</dbReference>
<evidence type="ECO:0000313" key="3">
    <source>
        <dbReference type="Proteomes" id="UP000005439"/>
    </source>
</evidence>
<dbReference type="GO" id="GO:0016787">
    <property type="term" value="F:hydrolase activity"/>
    <property type="evidence" value="ECO:0007669"/>
    <property type="project" value="UniProtKB-KW"/>
</dbReference>
<dbReference type="STRING" id="679936.Sulac_3455"/>
<dbReference type="Proteomes" id="UP000005439">
    <property type="component" value="Chromosome"/>
</dbReference>
<dbReference type="InterPro" id="IPR036412">
    <property type="entry name" value="HAD-like_sf"/>
</dbReference>
<dbReference type="PANTHER" id="PTHR43520">
    <property type="entry name" value="ATP7, ISOFORM B"/>
    <property type="match status" value="1"/>
</dbReference>
<proteinExistence type="predicted"/>
<dbReference type="GO" id="GO:0016020">
    <property type="term" value="C:membrane"/>
    <property type="evidence" value="ECO:0007669"/>
    <property type="project" value="TreeGrafter"/>
</dbReference>
<dbReference type="Gene3D" id="3.40.50.1000">
    <property type="entry name" value="HAD superfamily/HAD-like"/>
    <property type="match status" value="1"/>
</dbReference>
<evidence type="ECO:0000256" key="1">
    <source>
        <dbReference type="ARBA" id="ARBA00022967"/>
    </source>
</evidence>
<protein>
    <submittedName>
        <fullName evidence="2">Haloacid dehalogenase domain protein hydrolase</fullName>
    </submittedName>
</protein>
<dbReference type="PATRIC" id="fig|679936.5.peg.3577"/>
<dbReference type="InterPro" id="IPR023214">
    <property type="entry name" value="HAD_sf"/>
</dbReference>